<dbReference type="InterPro" id="IPR011275">
    <property type="entry name" value="Malate_DH_type3"/>
</dbReference>
<feature type="domain" description="Lactate/malate dehydrogenase C-terminal" evidence="4">
    <location>
        <begin position="151"/>
        <end position="290"/>
    </location>
</feature>
<dbReference type="PANTHER" id="PTHR43128:SF16">
    <property type="entry name" value="L-LACTATE DEHYDROGENASE"/>
    <property type="match status" value="1"/>
</dbReference>
<feature type="domain" description="Lactate/malate dehydrogenase N-terminal" evidence="3">
    <location>
        <begin position="7"/>
        <end position="145"/>
    </location>
</feature>
<evidence type="ECO:0000313" key="5">
    <source>
        <dbReference type="EMBL" id="KKN19039.1"/>
    </source>
</evidence>
<dbReference type="PANTHER" id="PTHR43128">
    <property type="entry name" value="L-2-HYDROXYCARBOXYLATE DEHYDROGENASE (NAD(P)(+))"/>
    <property type="match status" value="1"/>
</dbReference>
<dbReference type="Gene3D" id="3.90.110.10">
    <property type="entry name" value="Lactate dehydrogenase/glycoside hydrolase, family 4, C-terminal"/>
    <property type="match status" value="1"/>
</dbReference>
<gene>
    <name evidence="5" type="ORF">LCGC14_0949670</name>
</gene>
<dbReference type="InterPro" id="IPR022383">
    <property type="entry name" value="Lactate/malate_DH_C"/>
</dbReference>
<reference evidence="5" key="1">
    <citation type="journal article" date="2015" name="Nature">
        <title>Complex archaea that bridge the gap between prokaryotes and eukaryotes.</title>
        <authorList>
            <person name="Spang A."/>
            <person name="Saw J.H."/>
            <person name="Jorgensen S.L."/>
            <person name="Zaremba-Niedzwiedzka K."/>
            <person name="Martijn J."/>
            <person name="Lind A.E."/>
            <person name="van Eijk R."/>
            <person name="Schleper C."/>
            <person name="Guy L."/>
            <person name="Ettema T.J."/>
        </authorList>
    </citation>
    <scope>NUCLEOTIDE SEQUENCE</scope>
</reference>
<comment type="caution">
    <text evidence="5">The sequence shown here is derived from an EMBL/GenBank/DDBJ whole genome shotgun (WGS) entry which is preliminary data.</text>
</comment>
<dbReference type="GO" id="GO:0006089">
    <property type="term" value="P:lactate metabolic process"/>
    <property type="evidence" value="ECO:0007669"/>
    <property type="project" value="TreeGrafter"/>
</dbReference>
<evidence type="ECO:0000259" key="4">
    <source>
        <dbReference type="Pfam" id="PF02866"/>
    </source>
</evidence>
<dbReference type="Gene3D" id="3.40.50.720">
    <property type="entry name" value="NAD(P)-binding Rossmann-like Domain"/>
    <property type="match status" value="1"/>
</dbReference>
<dbReference type="InterPro" id="IPR001236">
    <property type="entry name" value="Lactate/malate_DH_N"/>
</dbReference>
<evidence type="ECO:0000256" key="2">
    <source>
        <dbReference type="ARBA" id="ARBA00023027"/>
    </source>
</evidence>
<protein>
    <recommendedName>
        <fullName evidence="6">Malate dehydrogenase</fullName>
    </recommendedName>
</protein>
<organism evidence="5">
    <name type="scientific">marine sediment metagenome</name>
    <dbReference type="NCBI Taxonomy" id="412755"/>
    <lineage>
        <taxon>unclassified sequences</taxon>
        <taxon>metagenomes</taxon>
        <taxon>ecological metagenomes</taxon>
    </lineage>
</organism>
<dbReference type="InterPro" id="IPR015955">
    <property type="entry name" value="Lactate_DH/Glyco_Ohase_4_C"/>
</dbReference>
<dbReference type="InterPro" id="IPR036291">
    <property type="entry name" value="NAD(P)-bd_dom_sf"/>
</dbReference>
<dbReference type="PRINTS" id="PR00086">
    <property type="entry name" value="LLDHDRGNASE"/>
</dbReference>
<dbReference type="AlphaFoldDB" id="A0A0F9NME7"/>
<evidence type="ECO:0000256" key="1">
    <source>
        <dbReference type="ARBA" id="ARBA00023002"/>
    </source>
</evidence>
<dbReference type="InterPro" id="IPR001557">
    <property type="entry name" value="L-lactate/malate_DH"/>
</dbReference>
<dbReference type="PROSITE" id="PS51257">
    <property type="entry name" value="PROKAR_LIPOPROTEIN"/>
    <property type="match status" value="1"/>
</dbReference>
<dbReference type="CDD" id="cd01339">
    <property type="entry name" value="LDH-like_MDH"/>
    <property type="match status" value="1"/>
</dbReference>
<accession>A0A0F9NME7</accession>
<dbReference type="PIRSF" id="PIRSF000102">
    <property type="entry name" value="Lac_mal_DH"/>
    <property type="match status" value="1"/>
</dbReference>
<dbReference type="EMBL" id="LAZR01003372">
    <property type="protein sequence ID" value="KKN19039.1"/>
    <property type="molecule type" value="Genomic_DNA"/>
</dbReference>
<sequence>MSENLPKISIIGAGNVGSSCAFLVAVNSLADVFLFDKFEELAQAKALDIGQAAAAFNSHSKVLAPKEMNELEGSQVIIITAGIARKPGMSRADLVKTNGAIAKELSISIRKHAPESIVLVVSNPLDLITWIVLKETGFDRKRVFGMAGIVDNSRLRYFTAEKTDTDVNAVESHVLGLHADKMVIAEEQMLINKKPIKEVLHENQIEEIKTKTRGAGAQIVSLLKNGSAFYLPGSGAYLMSKAILEDSGETFDTCVYLEGEYGLSDVCLGVNATVGKTGIKKIIELGMGKKSYIELKENERLFSEQKKLLS</sequence>
<keyword evidence="2" id="KW-0520">NAD</keyword>
<keyword evidence="1" id="KW-0560">Oxidoreductase</keyword>
<dbReference type="GO" id="GO:0004459">
    <property type="term" value="F:L-lactate dehydrogenase (NAD+) activity"/>
    <property type="evidence" value="ECO:0007669"/>
    <property type="project" value="TreeGrafter"/>
</dbReference>
<proteinExistence type="predicted"/>
<dbReference type="NCBIfam" id="NF004863">
    <property type="entry name" value="PRK06223.1"/>
    <property type="match status" value="1"/>
</dbReference>
<dbReference type="SUPFAM" id="SSF56327">
    <property type="entry name" value="LDH C-terminal domain-like"/>
    <property type="match status" value="1"/>
</dbReference>
<name>A0A0F9NME7_9ZZZZ</name>
<dbReference type="Pfam" id="PF02866">
    <property type="entry name" value="Ldh_1_C"/>
    <property type="match status" value="1"/>
</dbReference>
<evidence type="ECO:0008006" key="6">
    <source>
        <dbReference type="Google" id="ProtNLM"/>
    </source>
</evidence>
<dbReference type="SUPFAM" id="SSF51735">
    <property type="entry name" value="NAD(P)-binding Rossmann-fold domains"/>
    <property type="match status" value="1"/>
</dbReference>
<evidence type="ECO:0000259" key="3">
    <source>
        <dbReference type="Pfam" id="PF00056"/>
    </source>
</evidence>
<dbReference type="Pfam" id="PF00056">
    <property type="entry name" value="Ldh_1_N"/>
    <property type="match status" value="1"/>
</dbReference>